<proteinExistence type="predicted"/>
<dbReference type="EMBL" id="KQ435859">
    <property type="protein sequence ID" value="KOX70446.1"/>
    <property type="molecule type" value="Genomic_DNA"/>
</dbReference>
<reference evidence="1 2" key="1">
    <citation type="submission" date="2015-07" db="EMBL/GenBank/DDBJ databases">
        <title>The genome of Melipona quadrifasciata.</title>
        <authorList>
            <person name="Pan H."/>
            <person name="Kapheim K."/>
        </authorList>
    </citation>
    <scope>NUCLEOTIDE SEQUENCE [LARGE SCALE GENOMIC DNA]</scope>
    <source>
        <strain evidence="1">0111107301</strain>
        <tissue evidence="1">Whole body</tissue>
    </source>
</reference>
<protein>
    <submittedName>
        <fullName evidence="1">Uncharacterized protein</fullName>
    </submittedName>
</protein>
<evidence type="ECO:0000313" key="2">
    <source>
        <dbReference type="Proteomes" id="UP000053105"/>
    </source>
</evidence>
<organism evidence="1 2">
    <name type="scientific">Melipona quadrifasciata</name>
    <dbReference type="NCBI Taxonomy" id="166423"/>
    <lineage>
        <taxon>Eukaryota</taxon>
        <taxon>Metazoa</taxon>
        <taxon>Ecdysozoa</taxon>
        <taxon>Arthropoda</taxon>
        <taxon>Hexapoda</taxon>
        <taxon>Insecta</taxon>
        <taxon>Pterygota</taxon>
        <taxon>Neoptera</taxon>
        <taxon>Endopterygota</taxon>
        <taxon>Hymenoptera</taxon>
        <taxon>Apocrita</taxon>
        <taxon>Aculeata</taxon>
        <taxon>Apoidea</taxon>
        <taxon>Anthophila</taxon>
        <taxon>Apidae</taxon>
        <taxon>Melipona</taxon>
    </lineage>
</organism>
<name>A0A0M8ZUT9_9HYME</name>
<gene>
    <name evidence="1" type="ORF">WN51_02502</name>
</gene>
<accession>A0A0M8ZUT9</accession>
<keyword evidence="2" id="KW-1185">Reference proteome</keyword>
<dbReference type="Proteomes" id="UP000053105">
    <property type="component" value="Unassembled WGS sequence"/>
</dbReference>
<dbReference type="AlphaFoldDB" id="A0A0M8ZUT9"/>
<sequence>MTVTVSMNDRLRAACGDKLFMCSLLCNYVTLELLEYITSVVRILSPICQLNSFLKYESEVSFNINFNIDGQRVAFQPLGKL</sequence>
<evidence type="ECO:0000313" key="1">
    <source>
        <dbReference type="EMBL" id="KOX70446.1"/>
    </source>
</evidence>